<evidence type="ECO:0000313" key="2">
    <source>
        <dbReference type="EMBL" id="GBF03471.1"/>
    </source>
</evidence>
<accession>A0AAD0TQ00</accession>
<name>A0AAD0TQ00_9LACO</name>
<dbReference type="AlphaFoldDB" id="A0AAD0TQ00"/>
<protein>
    <submittedName>
        <fullName evidence="1">Uncharacterized protein</fullName>
    </submittedName>
</protein>
<sequence>MQKQVAGTIIYNDQQGTHFLVGQSDSKYYFYRLPVQAGNSPLASVLWALRHTIGIDVDQLRLYDSIMAKLDNEKVAVFVFDHLALDEQTRVKFEQQGLRFVLASELHELFMSVSVSETTPFTNLSK</sequence>
<reference evidence="2 3" key="1">
    <citation type="submission" date="2017-04" db="EMBL/GenBank/DDBJ databases">
        <title>In vitro and in silico characterization of Lactobacillus paraplantarum D2-1, a starter culture for soymilk fermentation.</title>
        <authorList>
            <person name="Endo A."/>
            <person name="Sasaki F."/>
            <person name="Maeno S."/>
            <person name="Kanesaki Y."/>
            <person name="Kubota E."/>
            <person name="Torres G.A."/>
            <person name="Tomita S."/>
            <person name="Nakagawa J."/>
        </authorList>
    </citation>
    <scope>NUCLEOTIDE SEQUENCE [LARGE SCALE GENOMIC DNA]</scope>
    <source>
        <strain evidence="2 3">D2-1</strain>
    </source>
</reference>
<dbReference type="RefSeq" id="WP_021732488.1">
    <property type="nucleotide sequence ID" value="NZ_AVAI01000156.1"/>
</dbReference>
<reference evidence="1 4" key="2">
    <citation type="submission" date="2018-10" db="EMBL/GenBank/DDBJ databases">
        <title>Genome seuquencing of Lactobacillus species.</title>
        <authorList>
            <person name="Baek C."/>
            <person name="Yi H."/>
        </authorList>
    </citation>
    <scope>NUCLEOTIDE SEQUENCE [LARGE SCALE GENOMIC DNA]</scope>
    <source>
        <strain evidence="1 4">DSM 10667</strain>
    </source>
</reference>
<dbReference type="EMBL" id="BDOR01000031">
    <property type="protein sequence ID" value="GBF03471.1"/>
    <property type="molecule type" value="Genomic_DNA"/>
</dbReference>
<evidence type="ECO:0000313" key="3">
    <source>
        <dbReference type="Proteomes" id="UP000236162"/>
    </source>
</evidence>
<organism evidence="1 4">
    <name type="scientific">Lactiplantibacillus paraplantarum</name>
    <dbReference type="NCBI Taxonomy" id="60520"/>
    <lineage>
        <taxon>Bacteria</taxon>
        <taxon>Bacillati</taxon>
        <taxon>Bacillota</taxon>
        <taxon>Bacilli</taxon>
        <taxon>Lactobacillales</taxon>
        <taxon>Lactobacillaceae</taxon>
        <taxon>Lactiplantibacillus</taxon>
    </lineage>
</organism>
<keyword evidence="3" id="KW-1185">Reference proteome</keyword>
<dbReference type="Proteomes" id="UP000277896">
    <property type="component" value="Chromosome"/>
</dbReference>
<dbReference type="Proteomes" id="UP000236162">
    <property type="component" value="Unassembled WGS sequence"/>
</dbReference>
<dbReference type="EMBL" id="CP032744">
    <property type="protein sequence ID" value="AYJ39078.1"/>
    <property type="molecule type" value="Genomic_DNA"/>
</dbReference>
<evidence type="ECO:0000313" key="4">
    <source>
        <dbReference type="Proteomes" id="UP000277896"/>
    </source>
</evidence>
<evidence type="ECO:0000313" key="1">
    <source>
        <dbReference type="EMBL" id="AYJ39078.1"/>
    </source>
</evidence>
<proteinExistence type="predicted"/>
<gene>
    <name evidence="1" type="ORF">LP667_09840</name>
    <name evidence="2" type="ORF">LPPLD21_03041</name>
</gene>